<evidence type="ECO:0000313" key="2">
    <source>
        <dbReference type="Proteomes" id="UP001064048"/>
    </source>
</evidence>
<comment type="caution">
    <text evidence="1">The sequence shown here is derived from an EMBL/GenBank/DDBJ whole genome shotgun (WGS) entry which is preliminary data.</text>
</comment>
<dbReference type="EMBL" id="CM046126">
    <property type="protein sequence ID" value="KAI8427112.1"/>
    <property type="molecule type" value="Genomic_DNA"/>
</dbReference>
<name>A0ACC0JT00_CHOFU</name>
<organism evidence="1 2">
    <name type="scientific">Choristoneura fumiferana</name>
    <name type="common">Spruce budworm moth</name>
    <name type="synonym">Archips fumiferana</name>
    <dbReference type="NCBI Taxonomy" id="7141"/>
    <lineage>
        <taxon>Eukaryota</taxon>
        <taxon>Metazoa</taxon>
        <taxon>Ecdysozoa</taxon>
        <taxon>Arthropoda</taxon>
        <taxon>Hexapoda</taxon>
        <taxon>Insecta</taxon>
        <taxon>Pterygota</taxon>
        <taxon>Neoptera</taxon>
        <taxon>Endopterygota</taxon>
        <taxon>Lepidoptera</taxon>
        <taxon>Glossata</taxon>
        <taxon>Ditrysia</taxon>
        <taxon>Tortricoidea</taxon>
        <taxon>Tortricidae</taxon>
        <taxon>Tortricinae</taxon>
        <taxon>Choristoneura</taxon>
    </lineage>
</organism>
<gene>
    <name evidence="1" type="ORF">MSG28_014739</name>
</gene>
<sequence>MPRYNCDRCPKGFMTEARLTVHKLEEHDVDDRIKCNACKKSFNSKYVLQNHIQNFHKLGKRFKCEFCDFETYGCGSIYKHMFKHKTVKDNQCRFCKKAFKRKGTLIVHERIHTKDKCKVCGVCGKTFVQRISGKAPRAPKFYLRDGDFKKEGDAYLCTRCDKRYYKVFSLRFHVKTKHYKIPRFICQYCPKEFMTQAPLTVHKLEDHNIDDRFKCNACKGTFNTKVQLRKHINNFHMLGEKYKCDFCDYESFSFEGPKVKPKPEYYTRTADDRYDCNHCDKTFVSQPLVSQHYRFVHQKKRPRERKCPHCDARVPGYLRAYHLEEAHGIPAPKCGVCNKKFRYPCHVVQHQKKVHMGEKTVACEICSKSFFNNLSLRLHMVTHSTEKKFKCGQCEREFRWENNLKDHMKIHTGDKRYVCVVCEKAFVQKSTLKQHFRRYTQFTLTVDEDGTPTYTCDDCGHEFKKRAHFSQHYRHVHLKLRPKLRSCYLCNTKVPAHMRAFHLESVHGWAAPSCGACGKKFAYPFQVQRHHKIVHMGEKSYKCDVCDMMFASQYRLSQHSIKHTSLRRFSCNFCGKAFRWRNNLKTHVMIHLDERAHVCPICEDAFVQQSSLKYHMGKRHPEAT</sequence>
<dbReference type="Proteomes" id="UP001064048">
    <property type="component" value="Chromosome 26"/>
</dbReference>
<protein>
    <submittedName>
        <fullName evidence="1">Uncharacterized protein</fullName>
    </submittedName>
</protein>
<proteinExistence type="predicted"/>
<keyword evidence="2" id="KW-1185">Reference proteome</keyword>
<accession>A0ACC0JT00</accession>
<evidence type="ECO:0000313" key="1">
    <source>
        <dbReference type="EMBL" id="KAI8427112.1"/>
    </source>
</evidence>
<reference evidence="1 2" key="1">
    <citation type="journal article" date="2022" name="Genome Biol. Evol.">
        <title>The Spruce Budworm Genome: Reconstructing the Evolutionary History of Antifreeze Proteins.</title>
        <authorList>
            <person name="Beliveau C."/>
            <person name="Gagne P."/>
            <person name="Picq S."/>
            <person name="Vernygora O."/>
            <person name="Keeling C.I."/>
            <person name="Pinkney K."/>
            <person name="Doucet D."/>
            <person name="Wen F."/>
            <person name="Johnston J.S."/>
            <person name="Maaroufi H."/>
            <person name="Boyle B."/>
            <person name="Laroche J."/>
            <person name="Dewar K."/>
            <person name="Juretic N."/>
            <person name="Blackburn G."/>
            <person name="Nisole A."/>
            <person name="Brunet B."/>
            <person name="Brandao M."/>
            <person name="Lumley L."/>
            <person name="Duan J."/>
            <person name="Quan G."/>
            <person name="Lucarotti C.J."/>
            <person name="Roe A.D."/>
            <person name="Sperling F.A.H."/>
            <person name="Levesque R.C."/>
            <person name="Cusson M."/>
        </authorList>
    </citation>
    <scope>NUCLEOTIDE SEQUENCE [LARGE SCALE GENOMIC DNA]</scope>
    <source>
        <strain evidence="1">Glfc:IPQL:Cfum</strain>
    </source>
</reference>